<dbReference type="Proteomes" id="UP000035100">
    <property type="component" value="Unassembled WGS sequence"/>
</dbReference>
<keyword evidence="4" id="KW-0804">Transcription</keyword>
<protein>
    <submittedName>
        <fullName evidence="6">Transcriptional regulator</fullName>
    </submittedName>
</protein>
<sequence>MIPRNLRHLRVFAATAATGSVTRAAERCLVTQSAVTQALAKLEAAAGEPLFRRTPAGFAPTEAGALLSARVDRALALLSPALAAVAPRLEAVATTSQLTALAAVAETRSFTRAAERLGLAQPTVHRAITQLERAAGRPLLDRTPHGLAPRRAAEALARAVRLAFAEIDQAEAELAEARGGSHGRIVLGTLPLARAAVLPEALARFRQARPGQAVSLVEGSYDELLAGLRGGTVDVIVGALRDPLPAPDVTQEELFRDGLSLLVGNHHPLARLARVAPSDLADRSWVLPRPGAPARAQFDAWIAGIGPVAGIVETGSVLMMRELLARSDLIGCVSTTQSAAEVAHGLMTRLDVTVGDRPRPIGLTTRTGWIPTPPQRLLLDLVRAAAAERNGG</sequence>
<dbReference type="OrthoDB" id="9803030at2"/>
<feature type="domain" description="HTH lysR-type" evidence="5">
    <location>
        <begin position="4"/>
        <end position="61"/>
    </location>
</feature>
<evidence type="ECO:0000313" key="7">
    <source>
        <dbReference type="Proteomes" id="UP000035100"/>
    </source>
</evidence>
<dbReference type="PROSITE" id="PS50931">
    <property type="entry name" value="HTH_LYSR"/>
    <property type="match status" value="2"/>
</dbReference>
<dbReference type="InterPro" id="IPR036390">
    <property type="entry name" value="WH_DNA-bd_sf"/>
</dbReference>
<evidence type="ECO:0000259" key="5">
    <source>
        <dbReference type="PROSITE" id="PS50931"/>
    </source>
</evidence>
<dbReference type="PRINTS" id="PR00039">
    <property type="entry name" value="HTHLYSR"/>
</dbReference>
<feature type="domain" description="HTH lysR-type" evidence="5">
    <location>
        <begin position="94"/>
        <end position="150"/>
    </location>
</feature>
<dbReference type="eggNOG" id="COG0583">
    <property type="taxonomic scope" value="Bacteria"/>
</dbReference>
<dbReference type="RefSeq" id="WP_018302568.1">
    <property type="nucleotide sequence ID" value="NZ_KB902285.1"/>
</dbReference>
<dbReference type="Gene3D" id="1.10.10.10">
    <property type="entry name" value="Winged helix-like DNA-binding domain superfamily/Winged helix DNA-binding domain"/>
    <property type="match status" value="2"/>
</dbReference>
<evidence type="ECO:0000256" key="4">
    <source>
        <dbReference type="ARBA" id="ARBA00023163"/>
    </source>
</evidence>
<name>A0A0D0NIB7_9RHOB</name>
<gene>
    <name evidence="6" type="ORF">Wenmar_03285</name>
</gene>
<comment type="similarity">
    <text evidence="1">Belongs to the LysR transcriptional regulatory family.</text>
</comment>
<keyword evidence="7" id="KW-1185">Reference proteome</keyword>
<organism evidence="6 7">
    <name type="scientific">Wenxinia marina DSM 24838</name>
    <dbReference type="NCBI Taxonomy" id="1123501"/>
    <lineage>
        <taxon>Bacteria</taxon>
        <taxon>Pseudomonadati</taxon>
        <taxon>Pseudomonadota</taxon>
        <taxon>Alphaproteobacteria</taxon>
        <taxon>Rhodobacterales</taxon>
        <taxon>Roseobacteraceae</taxon>
        <taxon>Wenxinia</taxon>
    </lineage>
</organism>
<accession>A0A0D0NIB7</accession>
<dbReference type="InterPro" id="IPR036388">
    <property type="entry name" value="WH-like_DNA-bd_sf"/>
</dbReference>
<dbReference type="SUPFAM" id="SSF46785">
    <property type="entry name" value="Winged helix' DNA-binding domain"/>
    <property type="match status" value="2"/>
</dbReference>
<dbReference type="PANTHER" id="PTHR30126:SF98">
    <property type="entry name" value="HTH-TYPE TRANSCRIPTIONAL ACTIVATOR BAUR"/>
    <property type="match status" value="1"/>
</dbReference>
<dbReference type="GO" id="GO:0000976">
    <property type="term" value="F:transcription cis-regulatory region binding"/>
    <property type="evidence" value="ECO:0007669"/>
    <property type="project" value="TreeGrafter"/>
</dbReference>
<evidence type="ECO:0000256" key="1">
    <source>
        <dbReference type="ARBA" id="ARBA00009437"/>
    </source>
</evidence>
<reference evidence="6 7" key="1">
    <citation type="submission" date="2013-01" db="EMBL/GenBank/DDBJ databases">
        <authorList>
            <person name="Fiebig A."/>
            <person name="Goeker M."/>
            <person name="Klenk H.-P.P."/>
        </authorList>
    </citation>
    <scope>NUCLEOTIDE SEQUENCE [LARGE SCALE GENOMIC DNA]</scope>
    <source>
        <strain evidence="6 7">DSM 24838</strain>
    </source>
</reference>
<evidence type="ECO:0000256" key="3">
    <source>
        <dbReference type="ARBA" id="ARBA00023125"/>
    </source>
</evidence>
<dbReference type="SUPFAM" id="SSF53850">
    <property type="entry name" value="Periplasmic binding protein-like II"/>
    <property type="match status" value="1"/>
</dbReference>
<proteinExistence type="inferred from homology"/>
<evidence type="ECO:0000256" key="2">
    <source>
        <dbReference type="ARBA" id="ARBA00023015"/>
    </source>
</evidence>
<dbReference type="PANTHER" id="PTHR30126">
    <property type="entry name" value="HTH-TYPE TRANSCRIPTIONAL REGULATOR"/>
    <property type="match status" value="1"/>
</dbReference>
<dbReference type="PATRIC" id="fig|1123501.6.peg.3409"/>
<keyword evidence="3" id="KW-0238">DNA-binding</keyword>
<keyword evidence="2" id="KW-0805">Transcription regulation</keyword>
<evidence type="ECO:0000313" key="6">
    <source>
        <dbReference type="EMBL" id="KIQ68070.1"/>
    </source>
</evidence>
<dbReference type="Gene3D" id="3.40.190.10">
    <property type="entry name" value="Periplasmic binding protein-like II"/>
    <property type="match status" value="2"/>
</dbReference>
<dbReference type="InterPro" id="IPR000847">
    <property type="entry name" value="LysR_HTH_N"/>
</dbReference>
<comment type="caution">
    <text evidence="6">The sequence shown here is derived from an EMBL/GenBank/DDBJ whole genome shotgun (WGS) entry which is preliminary data.</text>
</comment>
<dbReference type="InterPro" id="IPR005119">
    <property type="entry name" value="LysR_subst-bd"/>
</dbReference>
<dbReference type="AlphaFoldDB" id="A0A0D0NIB7"/>
<dbReference type="Pfam" id="PF00126">
    <property type="entry name" value="HTH_1"/>
    <property type="match status" value="2"/>
</dbReference>
<dbReference type="STRING" id="1123501.Wenmar_03285"/>
<dbReference type="EMBL" id="AONG01000017">
    <property type="protein sequence ID" value="KIQ68070.1"/>
    <property type="molecule type" value="Genomic_DNA"/>
</dbReference>
<dbReference type="GO" id="GO:0003700">
    <property type="term" value="F:DNA-binding transcription factor activity"/>
    <property type="evidence" value="ECO:0007669"/>
    <property type="project" value="InterPro"/>
</dbReference>
<dbReference type="Pfam" id="PF03466">
    <property type="entry name" value="LysR_substrate"/>
    <property type="match status" value="1"/>
</dbReference>